<dbReference type="SMART" id="SM00225">
    <property type="entry name" value="BTB"/>
    <property type="match status" value="1"/>
</dbReference>
<dbReference type="PROSITE" id="PS50097">
    <property type="entry name" value="BTB"/>
    <property type="match status" value="1"/>
</dbReference>
<sequence length="394" mass="45399">QTIDPCKPSDSLNHLHEFAELLKNLFNNEDFSDVQLTVNGSLQLNAHKFLLVTQSDVFQTMLSSEHWPDSQQKSVKLTEEDQCVPHFEDFLRYFYTGSITLVTDNAIPIHMLANKYNVSNLRSSVENFMVTNVSIKGTPNPALLWRRYAKLADVTGLEEACENFLAWNMDQLMSSPEWTETDHDHLLALLKRDDLVVESEFTLLIGVINWIDKHPNQTEEILKHIRYPMIPPQDLFQYEPSAIKDQDARAFVLSQSLMAYQVNSVPIAVIKQSYDISSAAFTERIYTSKTNGSPFEVTQYSKQDKDIRRISLSTKHFQQQFDWSIDFYPKGQGPSYHFKDDDCAKLTCQLRSFSSAEQKYEHKLCILLMKFVDEVWCVRDVKTVSVGPCKQVTI</sequence>
<keyword evidence="3" id="KW-1185">Reference proteome</keyword>
<gene>
    <name evidence="2" type="ORF">HHUSO_G21715</name>
</gene>
<evidence type="ECO:0000259" key="1">
    <source>
        <dbReference type="PROSITE" id="PS50097"/>
    </source>
</evidence>
<dbReference type="InterPro" id="IPR011333">
    <property type="entry name" value="SKP1/BTB/POZ_sf"/>
</dbReference>
<feature type="non-terminal residue" evidence="2">
    <location>
        <position position="1"/>
    </location>
</feature>
<feature type="domain" description="BTB" evidence="1">
    <location>
        <begin position="32"/>
        <end position="103"/>
    </location>
</feature>
<protein>
    <submittedName>
        <fullName evidence="2">BTB/POZ domain-containing protein 17-like</fullName>
    </submittedName>
</protein>
<accession>A0ABR0YZJ4</accession>
<dbReference type="InterPro" id="IPR011705">
    <property type="entry name" value="BACK"/>
</dbReference>
<dbReference type="Pfam" id="PF07707">
    <property type="entry name" value="BACK"/>
    <property type="match status" value="1"/>
</dbReference>
<dbReference type="SMART" id="SM00875">
    <property type="entry name" value="BACK"/>
    <property type="match status" value="1"/>
</dbReference>
<feature type="non-terminal residue" evidence="2">
    <location>
        <position position="394"/>
    </location>
</feature>
<evidence type="ECO:0000313" key="3">
    <source>
        <dbReference type="Proteomes" id="UP001369086"/>
    </source>
</evidence>
<dbReference type="Gene3D" id="3.30.710.10">
    <property type="entry name" value="Potassium Channel Kv1.1, Chain A"/>
    <property type="match status" value="1"/>
</dbReference>
<dbReference type="Pfam" id="PF23651">
    <property type="entry name" value="TRAF_BTBD17"/>
    <property type="match status" value="1"/>
</dbReference>
<dbReference type="Gene3D" id="1.25.40.420">
    <property type="match status" value="1"/>
</dbReference>
<dbReference type="InterPro" id="IPR000210">
    <property type="entry name" value="BTB/POZ_dom"/>
</dbReference>
<evidence type="ECO:0000313" key="2">
    <source>
        <dbReference type="EMBL" id="KAK6478010.1"/>
    </source>
</evidence>
<proteinExistence type="predicted"/>
<dbReference type="EMBL" id="JAHFZB010000020">
    <property type="protein sequence ID" value="KAK6478010.1"/>
    <property type="molecule type" value="Genomic_DNA"/>
</dbReference>
<dbReference type="SUPFAM" id="SSF54695">
    <property type="entry name" value="POZ domain"/>
    <property type="match status" value="1"/>
</dbReference>
<dbReference type="CDD" id="cd18292">
    <property type="entry name" value="BTB_POZ_BTBD17"/>
    <property type="match status" value="1"/>
</dbReference>
<dbReference type="PANTHER" id="PTHR24410:SF21">
    <property type="entry name" value="BTB DOMAIN-CONTAINING PROTEIN"/>
    <property type="match status" value="1"/>
</dbReference>
<organism evidence="2 3">
    <name type="scientific">Huso huso</name>
    <name type="common">Beluga</name>
    <name type="synonym">Acipenser huso</name>
    <dbReference type="NCBI Taxonomy" id="61971"/>
    <lineage>
        <taxon>Eukaryota</taxon>
        <taxon>Metazoa</taxon>
        <taxon>Chordata</taxon>
        <taxon>Craniata</taxon>
        <taxon>Vertebrata</taxon>
        <taxon>Euteleostomi</taxon>
        <taxon>Actinopterygii</taxon>
        <taxon>Chondrostei</taxon>
        <taxon>Acipenseriformes</taxon>
        <taxon>Acipenseridae</taxon>
        <taxon>Huso</taxon>
    </lineage>
</organism>
<dbReference type="Proteomes" id="UP001369086">
    <property type="component" value="Unassembled WGS sequence"/>
</dbReference>
<dbReference type="Pfam" id="PF00651">
    <property type="entry name" value="BTB"/>
    <property type="match status" value="1"/>
</dbReference>
<dbReference type="InterPro" id="IPR056184">
    <property type="entry name" value="TRAF_BTBD17"/>
</dbReference>
<comment type="caution">
    <text evidence="2">The sequence shown here is derived from an EMBL/GenBank/DDBJ whole genome shotgun (WGS) entry which is preliminary data.</text>
</comment>
<dbReference type="PANTHER" id="PTHR24410">
    <property type="entry name" value="HL07962P-RELATED"/>
    <property type="match status" value="1"/>
</dbReference>
<reference evidence="2 3" key="1">
    <citation type="submission" date="2021-05" db="EMBL/GenBank/DDBJ databases">
        <authorList>
            <person name="Zahm M."/>
            <person name="Klopp C."/>
            <person name="Cabau C."/>
            <person name="Kuhl H."/>
            <person name="Suciu R."/>
            <person name="Ciorpac M."/>
            <person name="Holostenco D."/>
            <person name="Gessner J."/>
            <person name="Wuertz S."/>
            <person name="Hohne C."/>
            <person name="Stock M."/>
            <person name="Gislard M."/>
            <person name="Lluch J."/>
            <person name="Milhes M."/>
            <person name="Lampietro C."/>
            <person name="Lopez Roques C."/>
            <person name="Donnadieu C."/>
            <person name="Du K."/>
            <person name="Schartl M."/>
            <person name="Guiguen Y."/>
        </authorList>
    </citation>
    <scope>NUCLEOTIDE SEQUENCE [LARGE SCALE GENOMIC DNA]</scope>
    <source>
        <strain evidence="2">Hh-F2</strain>
        <tissue evidence="2">Blood</tissue>
    </source>
</reference>
<dbReference type="CDD" id="cd18493">
    <property type="entry name" value="BACK_BTBD17"/>
    <property type="match status" value="1"/>
</dbReference>
<dbReference type="InterPro" id="IPR051481">
    <property type="entry name" value="BTB-POZ/Galectin-3-binding"/>
</dbReference>
<name>A0ABR0YZJ4_HUSHU</name>